<evidence type="ECO:0000259" key="3">
    <source>
        <dbReference type="PROSITE" id="PS50977"/>
    </source>
</evidence>
<keyword evidence="1 2" id="KW-0238">DNA-binding</keyword>
<comment type="caution">
    <text evidence="4">The sequence shown here is derived from an EMBL/GenBank/DDBJ whole genome shotgun (WGS) entry which is preliminary data.</text>
</comment>
<feature type="domain" description="HTH tetR-type" evidence="3">
    <location>
        <begin position="5"/>
        <end position="65"/>
    </location>
</feature>
<sequence length="194" mass="22029">MREMKNVEERILDRALYLMGKNKRCDISIRAIAKEAGVNVSAINYYFRTKEEMLRLVKEFYIGNTQAVLDILKDRTLEDEERLLLAANEIMEYALRFPGNMVIHTHSLTAAASDEASATIVSLSEEIGLLLQQALGRIAPGDEMALHFKYVIFTSSVNYPAESEEMAPSIQDLLEDREGRLKYLRLLLDSLKAV</sequence>
<dbReference type="AlphaFoldDB" id="A0A5J5G900"/>
<protein>
    <submittedName>
        <fullName evidence="4">TetR/AcrR family transcriptional regulator</fullName>
    </submittedName>
</protein>
<dbReference type="GO" id="GO:0003677">
    <property type="term" value="F:DNA binding"/>
    <property type="evidence" value="ECO:0007669"/>
    <property type="project" value="UniProtKB-UniRule"/>
</dbReference>
<dbReference type="OrthoDB" id="9789566at2"/>
<feature type="DNA-binding region" description="H-T-H motif" evidence="2">
    <location>
        <begin position="28"/>
        <end position="47"/>
    </location>
</feature>
<dbReference type="InterPro" id="IPR009057">
    <property type="entry name" value="Homeodomain-like_sf"/>
</dbReference>
<dbReference type="SUPFAM" id="SSF46689">
    <property type="entry name" value="Homeodomain-like"/>
    <property type="match status" value="1"/>
</dbReference>
<dbReference type="PROSITE" id="PS50977">
    <property type="entry name" value="HTH_TETR_2"/>
    <property type="match status" value="1"/>
</dbReference>
<proteinExistence type="predicted"/>
<gene>
    <name evidence="4" type="ORF">F4V43_12490</name>
</gene>
<evidence type="ECO:0000256" key="1">
    <source>
        <dbReference type="ARBA" id="ARBA00023125"/>
    </source>
</evidence>
<evidence type="ECO:0000313" key="4">
    <source>
        <dbReference type="EMBL" id="KAA9004207.1"/>
    </source>
</evidence>
<accession>A0A5J5G900</accession>
<dbReference type="Pfam" id="PF00440">
    <property type="entry name" value="TetR_N"/>
    <property type="match status" value="1"/>
</dbReference>
<organism evidence="4 5">
    <name type="scientific">Paenibacillus spiritus</name>
    <dbReference type="NCBI Taxonomy" id="2496557"/>
    <lineage>
        <taxon>Bacteria</taxon>
        <taxon>Bacillati</taxon>
        <taxon>Bacillota</taxon>
        <taxon>Bacilli</taxon>
        <taxon>Bacillales</taxon>
        <taxon>Paenibacillaceae</taxon>
        <taxon>Paenibacillus</taxon>
    </lineage>
</organism>
<reference evidence="4 5" key="1">
    <citation type="submission" date="2019-09" db="EMBL/GenBank/DDBJ databases">
        <title>Bacillus ochoae sp. nov., Paenibacillus whitsoniae sp. nov., Paenibacillus spiritus sp. nov. Isolated from the Mars Exploration Rover during spacecraft assembly.</title>
        <authorList>
            <person name="Seuylemezian A."/>
            <person name="Vaishampayan P."/>
        </authorList>
    </citation>
    <scope>NUCLEOTIDE SEQUENCE [LARGE SCALE GENOMIC DNA]</scope>
    <source>
        <strain evidence="4 5">MER_111</strain>
    </source>
</reference>
<dbReference type="Gene3D" id="1.10.357.10">
    <property type="entry name" value="Tetracycline Repressor, domain 2"/>
    <property type="match status" value="1"/>
</dbReference>
<name>A0A5J5G900_9BACL</name>
<evidence type="ECO:0000256" key="2">
    <source>
        <dbReference type="PROSITE-ProRule" id="PRU00335"/>
    </source>
</evidence>
<evidence type="ECO:0000313" key="5">
    <source>
        <dbReference type="Proteomes" id="UP000367750"/>
    </source>
</evidence>
<dbReference type="InterPro" id="IPR001647">
    <property type="entry name" value="HTH_TetR"/>
</dbReference>
<dbReference type="Proteomes" id="UP000367750">
    <property type="component" value="Unassembled WGS sequence"/>
</dbReference>
<dbReference type="RefSeq" id="WP_150458559.1">
    <property type="nucleotide sequence ID" value="NZ_VYKK01000015.1"/>
</dbReference>
<dbReference type="EMBL" id="VYKK01000015">
    <property type="protein sequence ID" value="KAA9004207.1"/>
    <property type="molecule type" value="Genomic_DNA"/>
</dbReference>
<keyword evidence="5" id="KW-1185">Reference proteome</keyword>